<sequence length="216" mass="23925">MSAARRAVALIALFALLAACQSAYYGTLEKFGIAKRDVLVDRIAAARASQGEAEQAYVDALEQFRSVVAFDGGNLEATYQKLKGELDVAQARAATMSERIGAVESVADALFREWTKELTQYQDAGLRARSKGQLDRTRARYETVRQAMRRAEASFKPALAALNDQVLYLKHNLNAVAIGAIKDELPRIQADADRLRGDIRKATQEADRFLREFKTP</sequence>
<evidence type="ECO:0000313" key="4">
    <source>
        <dbReference type="Proteomes" id="UP000076830"/>
    </source>
</evidence>
<gene>
    <name evidence="3" type="ORF">I596_3752</name>
</gene>
<feature type="chain" id="PRO_5007813857" evidence="2">
    <location>
        <begin position="26"/>
        <end position="216"/>
    </location>
</feature>
<evidence type="ECO:0000256" key="1">
    <source>
        <dbReference type="SAM" id="Coils"/>
    </source>
</evidence>
<dbReference type="RefSeq" id="WP_067650974.1">
    <property type="nucleotide sequence ID" value="NZ_CP015249.1"/>
</dbReference>
<dbReference type="PATRIC" id="fig|1300342.3.peg.3664"/>
<dbReference type="InterPro" id="IPR021342">
    <property type="entry name" value="DUF2959"/>
</dbReference>
<reference evidence="3 4" key="1">
    <citation type="submission" date="2016-04" db="EMBL/GenBank/DDBJ databases">
        <title>Complete genome sequence of Dokdonella koreensis DS-123T.</title>
        <authorList>
            <person name="Kim J.F."/>
            <person name="Lee H."/>
            <person name="Kwak M.-J."/>
        </authorList>
    </citation>
    <scope>NUCLEOTIDE SEQUENCE [LARGE SCALE GENOMIC DNA]</scope>
    <source>
        <strain evidence="3 4">DS-123</strain>
    </source>
</reference>
<evidence type="ECO:0000313" key="3">
    <source>
        <dbReference type="EMBL" id="ANB19735.1"/>
    </source>
</evidence>
<feature type="coiled-coil region" evidence="1">
    <location>
        <begin position="185"/>
        <end position="212"/>
    </location>
</feature>
<organism evidence="3 4">
    <name type="scientific">Dokdonella koreensis DS-123</name>
    <dbReference type="NCBI Taxonomy" id="1300342"/>
    <lineage>
        <taxon>Bacteria</taxon>
        <taxon>Pseudomonadati</taxon>
        <taxon>Pseudomonadota</taxon>
        <taxon>Gammaproteobacteria</taxon>
        <taxon>Lysobacterales</taxon>
        <taxon>Rhodanobacteraceae</taxon>
        <taxon>Dokdonella</taxon>
    </lineage>
</organism>
<proteinExistence type="predicted"/>
<keyword evidence="4" id="KW-1185">Reference proteome</keyword>
<accession>A0A160DY77</accession>
<dbReference type="OrthoDB" id="9780401at2"/>
<dbReference type="KEGG" id="dko:I596_3752"/>
<dbReference type="EMBL" id="CP015249">
    <property type="protein sequence ID" value="ANB19735.1"/>
    <property type="molecule type" value="Genomic_DNA"/>
</dbReference>
<keyword evidence="2" id="KW-0732">Signal</keyword>
<evidence type="ECO:0000256" key="2">
    <source>
        <dbReference type="SAM" id="SignalP"/>
    </source>
</evidence>
<feature type="signal peptide" evidence="2">
    <location>
        <begin position="1"/>
        <end position="25"/>
    </location>
</feature>
<protein>
    <submittedName>
        <fullName evidence="3">Glutamine synthetase</fullName>
    </submittedName>
</protein>
<dbReference type="Pfam" id="PF11172">
    <property type="entry name" value="DUF2959"/>
    <property type="match status" value="1"/>
</dbReference>
<dbReference type="PROSITE" id="PS51257">
    <property type="entry name" value="PROKAR_LIPOPROTEIN"/>
    <property type="match status" value="1"/>
</dbReference>
<dbReference type="STRING" id="1300342.I596_3752"/>
<keyword evidence="1" id="KW-0175">Coiled coil</keyword>
<dbReference type="AlphaFoldDB" id="A0A160DY77"/>
<name>A0A160DY77_9GAMM</name>
<dbReference type="Proteomes" id="UP000076830">
    <property type="component" value="Chromosome"/>
</dbReference>